<name>A0ABW6NUI3_9NOCA</name>
<dbReference type="EMBL" id="JBIALX010000033">
    <property type="protein sequence ID" value="MFF0458614.1"/>
    <property type="molecule type" value="Genomic_DNA"/>
</dbReference>
<keyword evidence="2" id="KW-1185">Reference proteome</keyword>
<organism evidence="1 2">
    <name type="scientific">Nocardia africana</name>
    <dbReference type="NCBI Taxonomy" id="134964"/>
    <lineage>
        <taxon>Bacteria</taxon>
        <taxon>Bacillati</taxon>
        <taxon>Actinomycetota</taxon>
        <taxon>Actinomycetes</taxon>
        <taxon>Mycobacteriales</taxon>
        <taxon>Nocardiaceae</taxon>
        <taxon>Nocardia</taxon>
    </lineage>
</organism>
<evidence type="ECO:0000313" key="1">
    <source>
        <dbReference type="EMBL" id="MFF0458614.1"/>
    </source>
</evidence>
<gene>
    <name evidence="1" type="ORF">ACFYTH_35160</name>
</gene>
<reference evidence="1 2" key="1">
    <citation type="submission" date="2024-10" db="EMBL/GenBank/DDBJ databases">
        <title>The Natural Products Discovery Center: Release of the First 8490 Sequenced Strains for Exploring Actinobacteria Biosynthetic Diversity.</title>
        <authorList>
            <person name="Kalkreuter E."/>
            <person name="Kautsar S.A."/>
            <person name="Yang D."/>
            <person name="Bader C.D."/>
            <person name="Teijaro C.N."/>
            <person name="Fluegel L."/>
            <person name="Davis C.M."/>
            <person name="Simpson J.R."/>
            <person name="Lauterbach L."/>
            <person name="Steele A.D."/>
            <person name="Gui C."/>
            <person name="Meng S."/>
            <person name="Li G."/>
            <person name="Viehrig K."/>
            <person name="Ye F."/>
            <person name="Su P."/>
            <person name="Kiefer A.F."/>
            <person name="Nichols A."/>
            <person name="Cepeda A.J."/>
            <person name="Yan W."/>
            <person name="Fan B."/>
            <person name="Jiang Y."/>
            <person name="Adhikari A."/>
            <person name="Zheng C.-J."/>
            <person name="Schuster L."/>
            <person name="Cowan T.M."/>
            <person name="Smanski M.J."/>
            <person name="Chevrette M.G."/>
            <person name="De Carvalho L.P.S."/>
            <person name="Shen B."/>
        </authorList>
    </citation>
    <scope>NUCLEOTIDE SEQUENCE [LARGE SCALE GENOMIC DNA]</scope>
    <source>
        <strain evidence="1 2">NPDC004550</strain>
    </source>
</reference>
<dbReference type="RefSeq" id="WP_387256252.1">
    <property type="nucleotide sequence ID" value="NZ_JBIALX010000033.1"/>
</dbReference>
<proteinExistence type="predicted"/>
<evidence type="ECO:0000313" key="2">
    <source>
        <dbReference type="Proteomes" id="UP001601521"/>
    </source>
</evidence>
<accession>A0ABW6NUI3</accession>
<comment type="caution">
    <text evidence="1">The sequence shown here is derived from an EMBL/GenBank/DDBJ whole genome shotgun (WGS) entry which is preliminary data.</text>
</comment>
<protein>
    <submittedName>
        <fullName evidence="1">Uncharacterized protein</fullName>
    </submittedName>
</protein>
<dbReference type="Proteomes" id="UP001601521">
    <property type="component" value="Unassembled WGS sequence"/>
</dbReference>
<sequence>MVEPSPTEKGLAARTAIAAAFDLWIRDLDIAVFPRGIGGGRGFFSITFAPLTPVG</sequence>